<sequence length="71" mass="7603">DATLQLRGGDRLLLCSDGVWGVLDDDTLVQIMLESADDPTAVRTIIRRVLEGGAPDNATLIIARCDRAPAI</sequence>
<dbReference type="EMBL" id="CADCVL010000046">
    <property type="protein sequence ID" value="CAA9465772.1"/>
    <property type="molecule type" value="Genomic_DNA"/>
</dbReference>
<reference evidence="1" key="1">
    <citation type="submission" date="2020-02" db="EMBL/GenBank/DDBJ databases">
        <authorList>
            <person name="Meier V. D."/>
        </authorList>
    </citation>
    <scope>NUCLEOTIDE SEQUENCE</scope>
    <source>
        <strain evidence="1">AVDCRST_MAG65</strain>
    </source>
</reference>
<protein>
    <recommendedName>
        <fullName evidence="2">Protein serine/threonine phosphatase PrpC, regulation of stationary phase</fullName>
    </recommendedName>
</protein>
<feature type="non-terminal residue" evidence="1">
    <location>
        <position position="1"/>
    </location>
</feature>
<name>A0A6J4RAD7_9ACTN</name>
<organism evidence="1">
    <name type="scientific">uncultured Solirubrobacteraceae bacterium</name>
    <dbReference type="NCBI Taxonomy" id="1162706"/>
    <lineage>
        <taxon>Bacteria</taxon>
        <taxon>Bacillati</taxon>
        <taxon>Actinomycetota</taxon>
        <taxon>Thermoleophilia</taxon>
        <taxon>Solirubrobacterales</taxon>
        <taxon>Solirubrobacteraceae</taxon>
        <taxon>environmental samples</taxon>
    </lineage>
</organism>
<evidence type="ECO:0000313" key="1">
    <source>
        <dbReference type="EMBL" id="CAA9465772.1"/>
    </source>
</evidence>
<dbReference type="AlphaFoldDB" id="A0A6J4RAD7"/>
<dbReference type="Gene3D" id="3.60.40.10">
    <property type="entry name" value="PPM-type phosphatase domain"/>
    <property type="match status" value="1"/>
</dbReference>
<proteinExistence type="predicted"/>
<dbReference type="SUPFAM" id="SSF81606">
    <property type="entry name" value="PP2C-like"/>
    <property type="match status" value="1"/>
</dbReference>
<accession>A0A6J4RAD7</accession>
<gene>
    <name evidence="1" type="ORF">AVDCRST_MAG65-255</name>
</gene>
<evidence type="ECO:0008006" key="2">
    <source>
        <dbReference type="Google" id="ProtNLM"/>
    </source>
</evidence>
<dbReference type="InterPro" id="IPR036457">
    <property type="entry name" value="PPM-type-like_dom_sf"/>
</dbReference>